<dbReference type="AlphaFoldDB" id="A0AA39LVQ4"/>
<dbReference type="Proteomes" id="UP001175271">
    <property type="component" value="Unassembled WGS sequence"/>
</dbReference>
<name>A0AA39LVQ4_9BILA</name>
<keyword evidence="4" id="KW-0804">Transcription</keyword>
<evidence type="ECO:0000256" key="5">
    <source>
        <dbReference type="ARBA" id="ARBA00023242"/>
    </source>
</evidence>
<dbReference type="Pfam" id="PF11571">
    <property type="entry name" value="Med27"/>
    <property type="match status" value="1"/>
</dbReference>
<keyword evidence="9" id="KW-1185">Reference proteome</keyword>
<feature type="region of interest" description="Disordered" evidence="7">
    <location>
        <begin position="146"/>
        <end position="174"/>
    </location>
</feature>
<protein>
    <submittedName>
        <fullName evidence="8">Uncharacterized protein</fullName>
    </submittedName>
</protein>
<keyword evidence="3" id="KW-0805">Transcription regulation</keyword>
<evidence type="ECO:0000256" key="7">
    <source>
        <dbReference type="SAM" id="MobiDB-lite"/>
    </source>
</evidence>
<gene>
    <name evidence="8" type="ORF">QR680_005459</name>
</gene>
<sequence length="555" mass="62728">MSSPQSQPQETSGRMVTVRSSPNLLNATIMRTRGPPQHHIVQQVYQPLRGQVIYRPASPQVQQVRVQNSPNSPGMQMEVASVQNGHVSSAASTSFASSSPLPNVEYTSGGVRVLRPQGSPQMMAQGIPAGFSPSQMQQPRKILAQVRRPSSVHSEGGTRIRPTPVHVIPNPVPRPQALSATRRKELDDLTAYFANSGTALLLRLRRVLTSTIDLFTDREGLRLTEEERALVESGRCRLPFFTPPGSPANQRLPVFKPAQAVRTEYIKEELERVVARIEQETKKFQAVPPEHVHRSMITFKNLMNIGSTSSEWAETYADSLELADYTHVRIPLINAMNEELQNLLQPMSRVRPSLRNLTVPKTVTNPHLRLNEFLQSSKMGEHLKKTSMVPEIIERGQYHTILQVTYNLHRPSPSRSREEAARMRPVPIPILRVLFLYSFGRLQLANVVSPTEHVYRNVDGRYDPARQSRYVVYQRLSMLGRSALDSVFPNEGSFSEQFILHQIIYFQIFGYAISTKCRICDRHLKNFLPPTCLVELPKFGHKPTFIHSECRFAVA</sequence>
<accession>A0AA39LVQ4</accession>
<reference evidence="8" key="1">
    <citation type="submission" date="2023-06" db="EMBL/GenBank/DDBJ databases">
        <title>Genomic analysis of the entomopathogenic nematode Steinernema hermaphroditum.</title>
        <authorList>
            <person name="Schwarz E.M."/>
            <person name="Heppert J.K."/>
            <person name="Baniya A."/>
            <person name="Schwartz H.T."/>
            <person name="Tan C.-H."/>
            <person name="Antoshechkin I."/>
            <person name="Sternberg P.W."/>
            <person name="Goodrich-Blair H."/>
            <person name="Dillman A.R."/>
        </authorList>
    </citation>
    <scope>NUCLEOTIDE SEQUENCE</scope>
    <source>
        <strain evidence="8">PS9179</strain>
        <tissue evidence="8">Whole animal</tissue>
    </source>
</reference>
<evidence type="ECO:0000313" key="8">
    <source>
        <dbReference type="EMBL" id="KAK0411064.1"/>
    </source>
</evidence>
<evidence type="ECO:0000256" key="6">
    <source>
        <dbReference type="SAM" id="Coils"/>
    </source>
</evidence>
<dbReference type="GO" id="GO:0016592">
    <property type="term" value="C:mediator complex"/>
    <property type="evidence" value="ECO:0007669"/>
    <property type="project" value="InterPro"/>
</dbReference>
<evidence type="ECO:0000313" key="9">
    <source>
        <dbReference type="Proteomes" id="UP001175271"/>
    </source>
</evidence>
<comment type="subcellular location">
    <subcellularLocation>
        <location evidence="1">Nucleus</location>
    </subcellularLocation>
</comment>
<evidence type="ECO:0000256" key="1">
    <source>
        <dbReference type="ARBA" id="ARBA00004123"/>
    </source>
</evidence>
<keyword evidence="6" id="KW-0175">Coiled coil</keyword>
<evidence type="ECO:0000256" key="4">
    <source>
        <dbReference type="ARBA" id="ARBA00023163"/>
    </source>
</evidence>
<feature type="region of interest" description="Disordered" evidence="7">
    <location>
        <begin position="1"/>
        <end position="20"/>
    </location>
</feature>
<dbReference type="EMBL" id="JAUCMV010000003">
    <property type="protein sequence ID" value="KAK0411064.1"/>
    <property type="molecule type" value="Genomic_DNA"/>
</dbReference>
<keyword evidence="5" id="KW-0539">Nucleus</keyword>
<organism evidence="8 9">
    <name type="scientific">Steinernema hermaphroditum</name>
    <dbReference type="NCBI Taxonomy" id="289476"/>
    <lineage>
        <taxon>Eukaryota</taxon>
        <taxon>Metazoa</taxon>
        <taxon>Ecdysozoa</taxon>
        <taxon>Nematoda</taxon>
        <taxon>Chromadorea</taxon>
        <taxon>Rhabditida</taxon>
        <taxon>Tylenchina</taxon>
        <taxon>Panagrolaimomorpha</taxon>
        <taxon>Strongyloidoidea</taxon>
        <taxon>Steinernematidae</taxon>
        <taxon>Steinernema</taxon>
    </lineage>
</organism>
<evidence type="ECO:0000256" key="3">
    <source>
        <dbReference type="ARBA" id="ARBA00023015"/>
    </source>
</evidence>
<comment type="caution">
    <text evidence="8">The sequence shown here is derived from an EMBL/GenBank/DDBJ whole genome shotgun (WGS) entry which is preliminary data.</text>
</comment>
<comment type="similarity">
    <text evidence="2">Belongs to the Mediator complex subunit 27 family.</text>
</comment>
<proteinExistence type="inferred from homology"/>
<evidence type="ECO:0000256" key="2">
    <source>
        <dbReference type="ARBA" id="ARBA00008048"/>
    </source>
</evidence>
<feature type="coiled-coil region" evidence="6">
    <location>
        <begin position="260"/>
        <end position="287"/>
    </location>
</feature>
<dbReference type="InterPro" id="IPR021627">
    <property type="entry name" value="Mediator_Med27"/>
</dbReference>